<name>A0ABS2ID45_9GAMM</name>
<proteinExistence type="predicted"/>
<gene>
    <name evidence="1" type="ORF">JQX08_09580</name>
</gene>
<sequence>MTAWIIVLLLAAGLSPLIWLRPSRRQGEQMNTRLAARKMGLTMHLARQDWPHWLPLQPPSPCAQYVRPRRPGRADDWSYWQVAAGEWRNQWQEPCTDAALLEQLSGLPADVYKVEANRQMVALCWGERGDSAALERIAAVLRALA</sequence>
<evidence type="ECO:0000313" key="2">
    <source>
        <dbReference type="Proteomes" id="UP000717995"/>
    </source>
</evidence>
<comment type="caution">
    <text evidence="1">The sequence shown here is derived from an EMBL/GenBank/DDBJ whole genome shotgun (WGS) entry which is preliminary data.</text>
</comment>
<dbReference type="EMBL" id="JAFEUP010000002">
    <property type="protein sequence ID" value="MBM7060955.1"/>
    <property type="molecule type" value="Genomic_DNA"/>
</dbReference>
<keyword evidence="2" id="KW-1185">Reference proteome</keyword>
<organism evidence="1 2">
    <name type="scientific">Zestomonas insulae</name>
    <dbReference type="NCBI Taxonomy" id="2809017"/>
    <lineage>
        <taxon>Bacteria</taxon>
        <taxon>Pseudomonadati</taxon>
        <taxon>Pseudomonadota</taxon>
        <taxon>Gammaproteobacteria</taxon>
        <taxon>Pseudomonadales</taxon>
        <taxon>Pseudomonadaceae</taxon>
        <taxon>Zestomonas</taxon>
    </lineage>
</organism>
<evidence type="ECO:0000313" key="1">
    <source>
        <dbReference type="EMBL" id="MBM7060955.1"/>
    </source>
</evidence>
<reference evidence="1 2" key="1">
    <citation type="submission" date="2021-02" db="EMBL/GenBank/DDBJ databases">
        <authorList>
            <person name="Lee D.-H."/>
        </authorList>
    </citation>
    <scope>NUCLEOTIDE SEQUENCE [LARGE SCALE GENOMIC DNA]</scope>
    <source>
        <strain evidence="1 2">UL073</strain>
    </source>
</reference>
<dbReference type="RefSeq" id="WP_205348135.1">
    <property type="nucleotide sequence ID" value="NZ_JAFEUP010000002.1"/>
</dbReference>
<accession>A0ABS2ID45</accession>
<protein>
    <submittedName>
        <fullName evidence="1">Uncharacterized protein</fullName>
    </submittedName>
</protein>
<dbReference type="Proteomes" id="UP000717995">
    <property type="component" value="Unassembled WGS sequence"/>
</dbReference>